<accession>A0AAE0N090</accession>
<dbReference type="Proteomes" id="UP001285441">
    <property type="component" value="Unassembled WGS sequence"/>
</dbReference>
<reference evidence="1" key="1">
    <citation type="journal article" date="2023" name="Mol. Phylogenet. Evol.">
        <title>Genome-scale phylogeny and comparative genomics of the fungal order Sordariales.</title>
        <authorList>
            <person name="Hensen N."/>
            <person name="Bonometti L."/>
            <person name="Westerberg I."/>
            <person name="Brannstrom I.O."/>
            <person name="Guillou S."/>
            <person name="Cros-Aarteil S."/>
            <person name="Calhoun S."/>
            <person name="Haridas S."/>
            <person name="Kuo A."/>
            <person name="Mondo S."/>
            <person name="Pangilinan J."/>
            <person name="Riley R."/>
            <person name="LaButti K."/>
            <person name="Andreopoulos B."/>
            <person name="Lipzen A."/>
            <person name="Chen C."/>
            <person name="Yan M."/>
            <person name="Daum C."/>
            <person name="Ng V."/>
            <person name="Clum A."/>
            <person name="Steindorff A."/>
            <person name="Ohm R.A."/>
            <person name="Martin F."/>
            <person name="Silar P."/>
            <person name="Natvig D.O."/>
            <person name="Lalanne C."/>
            <person name="Gautier V."/>
            <person name="Ament-Velasquez S.L."/>
            <person name="Kruys A."/>
            <person name="Hutchinson M.I."/>
            <person name="Powell A.J."/>
            <person name="Barry K."/>
            <person name="Miller A.N."/>
            <person name="Grigoriev I.V."/>
            <person name="Debuchy R."/>
            <person name="Gladieux P."/>
            <person name="Hiltunen Thoren M."/>
            <person name="Johannesson H."/>
        </authorList>
    </citation>
    <scope>NUCLEOTIDE SEQUENCE</scope>
    <source>
        <strain evidence="1">CBS 232.78</strain>
    </source>
</reference>
<sequence length="182" mass="19924">MDICVWHFVAVPAAKSAVRPTNLGDLRFGHNPSRPIHSVVRTPGNWGHMPTSSSSVSRLHPPLSLHSFSFERFDGPESADTRQGVVIVAQFCVIWASAVPEVCSNGYSPLPPVPVRMPFSPCWHPRNTPVKNAHMAPCCPLLSGQLHHRAVPLRQPDRTQHIIPTYTVPGCGLSCADTHTCM</sequence>
<gene>
    <name evidence="1" type="ORF">B0H63DRAFT_136018</name>
</gene>
<reference evidence="1" key="2">
    <citation type="submission" date="2023-06" db="EMBL/GenBank/DDBJ databases">
        <authorList>
            <consortium name="Lawrence Berkeley National Laboratory"/>
            <person name="Haridas S."/>
            <person name="Hensen N."/>
            <person name="Bonometti L."/>
            <person name="Westerberg I."/>
            <person name="Brannstrom I.O."/>
            <person name="Guillou S."/>
            <person name="Cros-Aarteil S."/>
            <person name="Calhoun S."/>
            <person name="Kuo A."/>
            <person name="Mondo S."/>
            <person name="Pangilinan J."/>
            <person name="Riley R."/>
            <person name="LaButti K."/>
            <person name="Andreopoulos B."/>
            <person name="Lipzen A."/>
            <person name="Chen C."/>
            <person name="Yanf M."/>
            <person name="Daum C."/>
            <person name="Ng V."/>
            <person name="Clum A."/>
            <person name="Steindorff A."/>
            <person name="Ohm R."/>
            <person name="Martin F."/>
            <person name="Silar P."/>
            <person name="Natvig D."/>
            <person name="Lalanne C."/>
            <person name="Gautier V."/>
            <person name="Ament-velasquez S.L."/>
            <person name="Kruys A."/>
            <person name="Hutchinson M.I."/>
            <person name="Powell A.J."/>
            <person name="Barry K."/>
            <person name="Miller A.N."/>
            <person name="Grigoriev I.V."/>
            <person name="Debuchy R."/>
            <person name="Gladieux P."/>
            <person name="Thoren M.H."/>
            <person name="Johannesson H."/>
        </authorList>
    </citation>
    <scope>NUCLEOTIDE SEQUENCE</scope>
    <source>
        <strain evidence="1">CBS 232.78</strain>
    </source>
</reference>
<dbReference type="EMBL" id="JAULSW010000027">
    <property type="protein sequence ID" value="KAK3365398.1"/>
    <property type="molecule type" value="Genomic_DNA"/>
</dbReference>
<evidence type="ECO:0000313" key="2">
    <source>
        <dbReference type="Proteomes" id="UP001285441"/>
    </source>
</evidence>
<comment type="caution">
    <text evidence="1">The sequence shown here is derived from an EMBL/GenBank/DDBJ whole genome shotgun (WGS) entry which is preliminary data.</text>
</comment>
<dbReference type="AlphaFoldDB" id="A0AAE0N090"/>
<evidence type="ECO:0000313" key="1">
    <source>
        <dbReference type="EMBL" id="KAK3365398.1"/>
    </source>
</evidence>
<proteinExistence type="predicted"/>
<protein>
    <submittedName>
        <fullName evidence="1">Uncharacterized protein</fullName>
    </submittedName>
</protein>
<organism evidence="1 2">
    <name type="scientific">Podospora didyma</name>
    <dbReference type="NCBI Taxonomy" id="330526"/>
    <lineage>
        <taxon>Eukaryota</taxon>
        <taxon>Fungi</taxon>
        <taxon>Dikarya</taxon>
        <taxon>Ascomycota</taxon>
        <taxon>Pezizomycotina</taxon>
        <taxon>Sordariomycetes</taxon>
        <taxon>Sordariomycetidae</taxon>
        <taxon>Sordariales</taxon>
        <taxon>Podosporaceae</taxon>
        <taxon>Podospora</taxon>
    </lineage>
</organism>
<name>A0AAE0N090_9PEZI</name>
<keyword evidence="2" id="KW-1185">Reference proteome</keyword>